<gene>
    <name evidence="1" type="ORF">THIOM_002649</name>
</gene>
<sequence>MKDCYSLPTLKAQRNRANGLSFAKLILTPKGKEDVEKYRRVEFKVVTLIRCTII</sequence>
<dbReference type="Proteomes" id="UP000076962">
    <property type="component" value="Unassembled WGS sequence"/>
</dbReference>
<protein>
    <submittedName>
        <fullName evidence="1">Uncharacterized protein</fullName>
    </submittedName>
</protein>
<reference evidence="1 2" key="1">
    <citation type="submission" date="2016-05" db="EMBL/GenBank/DDBJ databases">
        <title>Single-cell genome of chain-forming Candidatus Thiomargarita nelsonii and comparison to other large sulfur-oxidizing bacteria.</title>
        <authorList>
            <person name="Winkel M."/>
            <person name="Salman V."/>
            <person name="Woyke T."/>
            <person name="Schulz-Vogt H."/>
            <person name="Richter M."/>
            <person name="Flood B."/>
            <person name="Bailey J."/>
            <person name="Amann R."/>
            <person name="Mussmann M."/>
        </authorList>
    </citation>
    <scope>NUCLEOTIDE SEQUENCE [LARGE SCALE GENOMIC DNA]</scope>
    <source>
        <strain evidence="1 2">THI036</strain>
    </source>
</reference>
<proteinExistence type="predicted"/>
<evidence type="ECO:0000313" key="2">
    <source>
        <dbReference type="Proteomes" id="UP000076962"/>
    </source>
</evidence>
<accession>A0A176S0X1</accession>
<comment type="caution">
    <text evidence="1">The sequence shown here is derived from an EMBL/GenBank/DDBJ whole genome shotgun (WGS) entry which is preliminary data.</text>
</comment>
<keyword evidence="2" id="KW-1185">Reference proteome</keyword>
<evidence type="ECO:0000313" key="1">
    <source>
        <dbReference type="EMBL" id="OAD21577.1"/>
    </source>
</evidence>
<name>A0A176S0X1_9GAMM</name>
<dbReference type="EMBL" id="LUTY01001534">
    <property type="protein sequence ID" value="OAD21577.1"/>
    <property type="molecule type" value="Genomic_DNA"/>
</dbReference>
<organism evidence="1 2">
    <name type="scientific">Candidatus Thiomargarita nelsonii</name>
    <dbReference type="NCBI Taxonomy" id="1003181"/>
    <lineage>
        <taxon>Bacteria</taxon>
        <taxon>Pseudomonadati</taxon>
        <taxon>Pseudomonadota</taxon>
        <taxon>Gammaproteobacteria</taxon>
        <taxon>Thiotrichales</taxon>
        <taxon>Thiotrichaceae</taxon>
        <taxon>Thiomargarita</taxon>
    </lineage>
</organism>
<dbReference type="AlphaFoldDB" id="A0A176S0X1"/>